<keyword evidence="2" id="KW-1185">Reference proteome</keyword>
<evidence type="ECO:0000313" key="1">
    <source>
        <dbReference type="EMBL" id="KAF6017302.1"/>
    </source>
</evidence>
<accession>A0A7J7ITP6</accession>
<dbReference type="Proteomes" id="UP000593567">
    <property type="component" value="Unassembled WGS sequence"/>
</dbReference>
<dbReference type="OrthoDB" id="10011386at2759"/>
<sequence>MAIVKPFVEVIDDHGDKLKYVGYDGACEFQPFVERLHKNGNAGAAELSKLKYLVDRFHIRGHTKAECDISQASCKYHPDLPIFTEISAANTECAEQTLSWLKKYKHSVKYMTAARFRFFLYSIIEDRNTEIHQQQKGEFL</sequence>
<dbReference type="InterPro" id="IPR040521">
    <property type="entry name" value="KDZ"/>
</dbReference>
<comment type="caution">
    <text evidence="1">The sequence shown here is derived from an EMBL/GenBank/DDBJ whole genome shotgun (WGS) entry which is preliminary data.</text>
</comment>
<dbReference type="EMBL" id="VXIV02003414">
    <property type="protein sequence ID" value="KAF6017302.1"/>
    <property type="molecule type" value="Genomic_DNA"/>
</dbReference>
<protein>
    <submittedName>
        <fullName evidence="1">Uncharacterized protein</fullName>
    </submittedName>
</protein>
<proteinExistence type="predicted"/>
<dbReference type="Pfam" id="PF18758">
    <property type="entry name" value="KDZ"/>
    <property type="match status" value="1"/>
</dbReference>
<organism evidence="1 2">
    <name type="scientific">Bugula neritina</name>
    <name type="common">Brown bryozoan</name>
    <name type="synonym">Sertularia neritina</name>
    <dbReference type="NCBI Taxonomy" id="10212"/>
    <lineage>
        <taxon>Eukaryota</taxon>
        <taxon>Metazoa</taxon>
        <taxon>Spiralia</taxon>
        <taxon>Lophotrochozoa</taxon>
        <taxon>Bryozoa</taxon>
        <taxon>Gymnolaemata</taxon>
        <taxon>Cheilostomatida</taxon>
        <taxon>Flustrina</taxon>
        <taxon>Buguloidea</taxon>
        <taxon>Bugulidae</taxon>
        <taxon>Bugula</taxon>
    </lineage>
</organism>
<evidence type="ECO:0000313" key="2">
    <source>
        <dbReference type="Proteomes" id="UP000593567"/>
    </source>
</evidence>
<reference evidence="1" key="1">
    <citation type="submission" date="2020-06" db="EMBL/GenBank/DDBJ databases">
        <title>Draft genome of Bugula neritina, a colonial animal packing powerful symbionts and potential medicines.</title>
        <authorList>
            <person name="Rayko M."/>
        </authorList>
    </citation>
    <scope>NUCLEOTIDE SEQUENCE [LARGE SCALE GENOMIC DNA]</scope>
    <source>
        <strain evidence="1">Kwan_BN1</strain>
    </source>
</reference>
<gene>
    <name evidence="1" type="ORF">EB796_024369</name>
</gene>
<dbReference type="AlphaFoldDB" id="A0A7J7ITP6"/>
<name>A0A7J7ITP6_BUGNE</name>